<comment type="caution">
    <text evidence="3">The sequence shown here is derived from an EMBL/GenBank/DDBJ whole genome shotgun (WGS) entry which is preliminary data.</text>
</comment>
<dbReference type="SMART" id="SM00185">
    <property type="entry name" value="ARM"/>
    <property type="match status" value="3"/>
</dbReference>
<dbReference type="SUPFAM" id="SSF48371">
    <property type="entry name" value="ARM repeat"/>
    <property type="match status" value="1"/>
</dbReference>
<dbReference type="Pfam" id="PF25598">
    <property type="entry name" value="ARM_PUB"/>
    <property type="match status" value="1"/>
</dbReference>
<keyword evidence="1" id="KW-0833">Ubl conjugation pathway</keyword>
<evidence type="ECO:0000313" key="3">
    <source>
        <dbReference type="EMBL" id="KAK8962024.1"/>
    </source>
</evidence>
<dbReference type="InterPro" id="IPR011989">
    <property type="entry name" value="ARM-like"/>
</dbReference>
<accession>A0ABR2MCW5</accession>
<dbReference type="Proteomes" id="UP001412067">
    <property type="component" value="Unassembled WGS sequence"/>
</dbReference>
<reference evidence="3 4" key="1">
    <citation type="journal article" date="2022" name="Nat. Plants">
        <title>Genomes of leafy and leafless Platanthera orchids illuminate the evolution of mycoheterotrophy.</title>
        <authorList>
            <person name="Li M.H."/>
            <person name="Liu K.W."/>
            <person name="Li Z."/>
            <person name="Lu H.C."/>
            <person name="Ye Q.L."/>
            <person name="Zhang D."/>
            <person name="Wang J.Y."/>
            <person name="Li Y.F."/>
            <person name="Zhong Z.M."/>
            <person name="Liu X."/>
            <person name="Yu X."/>
            <person name="Liu D.K."/>
            <person name="Tu X.D."/>
            <person name="Liu B."/>
            <person name="Hao Y."/>
            <person name="Liao X.Y."/>
            <person name="Jiang Y.T."/>
            <person name="Sun W.H."/>
            <person name="Chen J."/>
            <person name="Chen Y.Q."/>
            <person name="Ai Y."/>
            <person name="Zhai J.W."/>
            <person name="Wu S.S."/>
            <person name="Zhou Z."/>
            <person name="Hsiao Y.Y."/>
            <person name="Wu W.L."/>
            <person name="Chen Y.Y."/>
            <person name="Lin Y.F."/>
            <person name="Hsu J.L."/>
            <person name="Li C.Y."/>
            <person name="Wang Z.W."/>
            <person name="Zhao X."/>
            <person name="Zhong W.Y."/>
            <person name="Ma X.K."/>
            <person name="Ma L."/>
            <person name="Huang J."/>
            <person name="Chen G.Z."/>
            <person name="Huang M.Z."/>
            <person name="Huang L."/>
            <person name="Peng D.H."/>
            <person name="Luo Y.B."/>
            <person name="Zou S.Q."/>
            <person name="Chen S.P."/>
            <person name="Lan S."/>
            <person name="Tsai W.C."/>
            <person name="Van de Peer Y."/>
            <person name="Liu Z.J."/>
        </authorList>
    </citation>
    <scope>NUCLEOTIDE SEQUENCE [LARGE SCALE GENOMIC DNA]</scope>
    <source>
        <strain evidence="3">Lor288</strain>
    </source>
</reference>
<evidence type="ECO:0000313" key="4">
    <source>
        <dbReference type="Proteomes" id="UP001412067"/>
    </source>
</evidence>
<dbReference type="EMBL" id="JBBWWR010000009">
    <property type="protein sequence ID" value="KAK8962024.1"/>
    <property type="molecule type" value="Genomic_DNA"/>
</dbReference>
<feature type="domain" description="U-box" evidence="2">
    <location>
        <begin position="13"/>
        <end position="266"/>
    </location>
</feature>
<dbReference type="PANTHER" id="PTHR23315:SF238">
    <property type="entry name" value="ARM REPEAT SUPERFAMILY PROTEIN"/>
    <property type="match status" value="1"/>
</dbReference>
<sequence>MEVKGRTACSLVKRMNHPGNAEALGEIIAEIRLLTKHDAEVRLLLADAGAVSLLAHHLLASSPIATPSSLENASAALLNISISAREPLMSTPGFLDALAHCISPAASADVAQNIAAVVFSLLSVDSYRPIIGSKKTLLSALIALIAAPDPDARTVKDVLRALFGVGLYALNRATMVDLGVVRPLFSLVTEDSRPGVAEDALAVIAKVAGCWESLRNFRNESGIRILVNLVDRKTGASRRARENAVAALLNLATSGGDAAVAEIRQFEEAEAVVKELVENEISVRATSKAVALLNALEKRRRNPVESHWIRDFDLLDISTSHTSSEWTSN</sequence>
<evidence type="ECO:0000256" key="1">
    <source>
        <dbReference type="ARBA" id="ARBA00022786"/>
    </source>
</evidence>
<name>A0ABR2MCW5_9ASPA</name>
<evidence type="ECO:0000259" key="2">
    <source>
        <dbReference type="Pfam" id="PF25598"/>
    </source>
</evidence>
<gene>
    <name evidence="3" type="ORF">KSP40_PGU011740</name>
</gene>
<dbReference type="Gene3D" id="1.25.10.10">
    <property type="entry name" value="Leucine-rich Repeat Variant"/>
    <property type="match status" value="1"/>
</dbReference>
<organism evidence="3 4">
    <name type="scientific">Platanthera guangdongensis</name>
    <dbReference type="NCBI Taxonomy" id="2320717"/>
    <lineage>
        <taxon>Eukaryota</taxon>
        <taxon>Viridiplantae</taxon>
        <taxon>Streptophyta</taxon>
        <taxon>Embryophyta</taxon>
        <taxon>Tracheophyta</taxon>
        <taxon>Spermatophyta</taxon>
        <taxon>Magnoliopsida</taxon>
        <taxon>Liliopsida</taxon>
        <taxon>Asparagales</taxon>
        <taxon>Orchidaceae</taxon>
        <taxon>Orchidoideae</taxon>
        <taxon>Orchideae</taxon>
        <taxon>Orchidinae</taxon>
        <taxon>Platanthera</taxon>
    </lineage>
</organism>
<protein>
    <recommendedName>
        <fullName evidence="2">U-box domain-containing protein</fullName>
    </recommendedName>
</protein>
<proteinExistence type="predicted"/>
<dbReference type="PANTHER" id="PTHR23315">
    <property type="entry name" value="U BOX DOMAIN-CONTAINING"/>
    <property type="match status" value="1"/>
</dbReference>
<dbReference type="InterPro" id="IPR000225">
    <property type="entry name" value="Armadillo"/>
</dbReference>
<dbReference type="InterPro" id="IPR058678">
    <property type="entry name" value="ARM_PUB"/>
</dbReference>
<dbReference type="InterPro" id="IPR016024">
    <property type="entry name" value="ARM-type_fold"/>
</dbReference>
<keyword evidence="4" id="KW-1185">Reference proteome</keyword>